<dbReference type="AlphaFoldDB" id="A0A814YU24"/>
<keyword evidence="11" id="KW-1185">Reference proteome</keyword>
<dbReference type="GO" id="GO:0051295">
    <property type="term" value="P:establishment of meiotic spindle localization"/>
    <property type="evidence" value="ECO:0007669"/>
    <property type="project" value="TreeGrafter"/>
</dbReference>
<dbReference type="Proteomes" id="UP000677228">
    <property type="component" value="Unassembled WGS sequence"/>
</dbReference>
<reference evidence="7" key="1">
    <citation type="submission" date="2021-02" db="EMBL/GenBank/DDBJ databases">
        <authorList>
            <person name="Nowell W R."/>
        </authorList>
    </citation>
    <scope>NUCLEOTIDE SEQUENCE</scope>
</reference>
<dbReference type="EMBL" id="CAJNOQ010009819">
    <property type="protein sequence ID" value="CAF1234925.1"/>
    <property type="molecule type" value="Genomic_DNA"/>
</dbReference>
<feature type="region of interest" description="Disordered" evidence="6">
    <location>
        <begin position="207"/>
        <end position="230"/>
    </location>
</feature>
<dbReference type="PANTHER" id="PTHR22706">
    <property type="entry name" value="ASSEMBLY FACTOR FOR SPINDLE MICROTUBULES"/>
    <property type="match status" value="1"/>
</dbReference>
<proteinExistence type="predicted"/>
<evidence type="ECO:0000256" key="6">
    <source>
        <dbReference type="SAM" id="MobiDB-lite"/>
    </source>
</evidence>
<dbReference type="EMBL" id="CAJNOK010027007">
    <property type="protein sequence ID" value="CAF1412532.1"/>
    <property type="molecule type" value="Genomic_DNA"/>
</dbReference>
<dbReference type="InterPro" id="IPR051185">
    <property type="entry name" value="ASPM"/>
</dbReference>
<evidence type="ECO:0000256" key="2">
    <source>
        <dbReference type="ARBA" id="ARBA00022490"/>
    </source>
</evidence>
<dbReference type="InterPro" id="IPR000048">
    <property type="entry name" value="IQ_motif_EF-hand-BS"/>
</dbReference>
<feature type="compositionally biased region" description="Pro residues" evidence="6">
    <location>
        <begin position="216"/>
        <end position="226"/>
    </location>
</feature>
<dbReference type="Proteomes" id="UP000682733">
    <property type="component" value="Unassembled WGS sequence"/>
</dbReference>
<keyword evidence="3" id="KW-0677">Repeat</keyword>
<organism evidence="7 11">
    <name type="scientific">Didymodactylos carnosus</name>
    <dbReference type="NCBI Taxonomy" id="1234261"/>
    <lineage>
        <taxon>Eukaryota</taxon>
        <taxon>Metazoa</taxon>
        <taxon>Spiralia</taxon>
        <taxon>Gnathifera</taxon>
        <taxon>Rotifera</taxon>
        <taxon>Eurotatoria</taxon>
        <taxon>Bdelloidea</taxon>
        <taxon>Philodinida</taxon>
        <taxon>Philodinidae</taxon>
        <taxon>Didymodactylos</taxon>
    </lineage>
</organism>
<dbReference type="Proteomes" id="UP000681722">
    <property type="component" value="Unassembled WGS sequence"/>
</dbReference>
<keyword evidence="2" id="KW-0963">Cytoplasm</keyword>
<dbReference type="GO" id="GO:0005737">
    <property type="term" value="C:cytoplasm"/>
    <property type="evidence" value="ECO:0007669"/>
    <property type="project" value="UniProtKB-SubCell"/>
</dbReference>
<dbReference type="Pfam" id="PF00612">
    <property type="entry name" value="IQ"/>
    <property type="match status" value="3"/>
</dbReference>
<accession>A0A814YU24</accession>
<evidence type="ECO:0000256" key="3">
    <source>
        <dbReference type="ARBA" id="ARBA00022737"/>
    </source>
</evidence>
<dbReference type="Gene3D" id="1.20.5.190">
    <property type="match status" value="1"/>
</dbReference>
<evidence type="ECO:0000313" key="10">
    <source>
        <dbReference type="EMBL" id="CAF4216109.1"/>
    </source>
</evidence>
<dbReference type="InterPro" id="IPR027417">
    <property type="entry name" value="P-loop_NTPase"/>
</dbReference>
<evidence type="ECO:0000313" key="11">
    <source>
        <dbReference type="Proteomes" id="UP000663829"/>
    </source>
</evidence>
<dbReference type="OrthoDB" id="190375at2759"/>
<evidence type="ECO:0008006" key="12">
    <source>
        <dbReference type="Google" id="ProtNLM"/>
    </source>
</evidence>
<gene>
    <name evidence="7" type="ORF">GPM918_LOCUS25363</name>
    <name evidence="8" type="ORF">OVA965_LOCUS33418</name>
    <name evidence="9" type="ORF">SRO942_LOCUS25369</name>
    <name evidence="10" type="ORF">TMI583_LOCUS34309</name>
</gene>
<dbReference type="SUPFAM" id="SSF52540">
    <property type="entry name" value="P-loop containing nucleoside triphosphate hydrolases"/>
    <property type="match status" value="1"/>
</dbReference>
<evidence type="ECO:0000313" key="9">
    <source>
        <dbReference type="EMBL" id="CAF3997401.1"/>
    </source>
</evidence>
<evidence type="ECO:0000256" key="4">
    <source>
        <dbReference type="ARBA" id="ARBA00022860"/>
    </source>
</evidence>
<dbReference type="PROSITE" id="PS50096">
    <property type="entry name" value="IQ"/>
    <property type="match status" value="3"/>
</dbReference>
<dbReference type="EMBL" id="CAJOBC010009824">
    <property type="protein sequence ID" value="CAF3997401.1"/>
    <property type="molecule type" value="Genomic_DNA"/>
</dbReference>
<dbReference type="GO" id="GO:0000278">
    <property type="term" value="P:mitotic cell cycle"/>
    <property type="evidence" value="ECO:0007669"/>
    <property type="project" value="TreeGrafter"/>
</dbReference>
<dbReference type="CDD" id="cd23767">
    <property type="entry name" value="IQCD"/>
    <property type="match status" value="1"/>
</dbReference>
<sequence>MAAFIELRRDADDILSQLEHLAKEAERAREDENKASLKIQSVWRGHRVRSYIRLLNRYATVIQAFWRVFKAKRIYRQKLKEHVIHTRLKYYDDNATKIQKVWRGYYVRKYISDYYSRKKYFNVLEQKNEQVRLELHEYREYLDQKGLELRRMKNIQKLEEEAKRTHYLMSTKTCSGVYNSKFLHAPKEMEIILRNIKYDIPKLRQRKEQQTDVPPKLLPPLNPKPQGPFRTADEVRYQRYRPLKPSLRCESDYYSVEKMREELKLQEWTERVHDETFKSSINREKPYQRLMAGTDVFSEQKLCFRGATDRQRWTTEKDFRTLVHGIPEFDKFQTTYVQPHYYF</sequence>
<evidence type="ECO:0000313" key="8">
    <source>
        <dbReference type="EMBL" id="CAF1412532.1"/>
    </source>
</evidence>
<feature type="coiled-coil region" evidence="5">
    <location>
        <begin position="8"/>
        <end position="38"/>
    </location>
</feature>
<name>A0A814YU24_9BILA</name>
<evidence type="ECO:0000256" key="1">
    <source>
        <dbReference type="ARBA" id="ARBA00004496"/>
    </source>
</evidence>
<keyword evidence="5" id="KW-0175">Coiled coil</keyword>
<dbReference type="GO" id="GO:0007051">
    <property type="term" value="P:spindle organization"/>
    <property type="evidence" value="ECO:0007669"/>
    <property type="project" value="TreeGrafter"/>
</dbReference>
<evidence type="ECO:0000256" key="5">
    <source>
        <dbReference type="SAM" id="Coils"/>
    </source>
</evidence>
<evidence type="ECO:0000313" key="7">
    <source>
        <dbReference type="EMBL" id="CAF1234925.1"/>
    </source>
</evidence>
<dbReference type="PANTHER" id="PTHR22706:SF1">
    <property type="entry name" value="ASSEMBLY FACTOR FOR SPINDLE MICROTUBULES"/>
    <property type="match status" value="1"/>
</dbReference>
<comment type="caution">
    <text evidence="7">The sequence shown here is derived from an EMBL/GenBank/DDBJ whole genome shotgun (WGS) entry which is preliminary data.</text>
</comment>
<protein>
    <recommendedName>
        <fullName evidence="12">Spermatogenesis-associated protein 17</fullName>
    </recommendedName>
</protein>
<keyword evidence="4" id="KW-0112">Calmodulin-binding</keyword>
<dbReference type="GO" id="GO:0005516">
    <property type="term" value="F:calmodulin binding"/>
    <property type="evidence" value="ECO:0007669"/>
    <property type="project" value="UniProtKB-KW"/>
</dbReference>
<dbReference type="GO" id="GO:0000922">
    <property type="term" value="C:spindle pole"/>
    <property type="evidence" value="ECO:0007669"/>
    <property type="project" value="TreeGrafter"/>
</dbReference>
<dbReference type="EMBL" id="CAJOBA010048758">
    <property type="protein sequence ID" value="CAF4216109.1"/>
    <property type="molecule type" value="Genomic_DNA"/>
</dbReference>
<dbReference type="Proteomes" id="UP000663829">
    <property type="component" value="Unassembled WGS sequence"/>
</dbReference>
<dbReference type="SMART" id="SM00015">
    <property type="entry name" value="IQ"/>
    <property type="match status" value="3"/>
</dbReference>
<comment type="subcellular location">
    <subcellularLocation>
        <location evidence="1">Cytoplasm</location>
    </subcellularLocation>
</comment>